<evidence type="ECO:0000259" key="1">
    <source>
        <dbReference type="PROSITE" id="PS51671"/>
    </source>
</evidence>
<proteinExistence type="predicted"/>
<evidence type="ECO:0000313" key="3">
    <source>
        <dbReference type="Proteomes" id="UP001434337"/>
    </source>
</evidence>
<dbReference type="Gene3D" id="3.30.70.260">
    <property type="match status" value="1"/>
</dbReference>
<name>A0ABZ3C2J5_9ACTN</name>
<dbReference type="InterPro" id="IPR045865">
    <property type="entry name" value="ACT-like_dom_sf"/>
</dbReference>
<dbReference type="Proteomes" id="UP001434337">
    <property type="component" value="Chromosome"/>
</dbReference>
<dbReference type="RefSeq" id="WP_342371659.1">
    <property type="nucleotide sequence ID" value="NZ_CP115965.1"/>
</dbReference>
<protein>
    <submittedName>
        <fullName evidence="2">ACT domain-containing protein</fullName>
    </submittedName>
</protein>
<dbReference type="PROSITE" id="PS51671">
    <property type="entry name" value="ACT"/>
    <property type="match status" value="1"/>
</dbReference>
<gene>
    <name evidence="2" type="ORF">PCC79_09310</name>
</gene>
<keyword evidence="3" id="KW-1185">Reference proteome</keyword>
<dbReference type="SUPFAM" id="SSF55021">
    <property type="entry name" value="ACT-like"/>
    <property type="match status" value="1"/>
</dbReference>
<accession>A0ABZ3C2J5</accession>
<feature type="domain" description="ACT" evidence="1">
    <location>
        <begin position="3"/>
        <end position="82"/>
    </location>
</feature>
<sequence length="211" mass="22821">MFLLRVMLPDRPGSLGAVATALGEAHADINAVEIIEKGAGHVIDDFMLTLPPDARPEALITACVGLADVEVMWVSSYPDNWGLTADTDVLEDMVAEPDRAEHVLLHAAPVVFHATWAVLVERSGAVVEATALAPPEAVFDHAHLGDLRTPHVATLPTAWIPNWGEHTVAVTPFRGSEHSILLGRPGPEFRQSELVRLRHLAMLSDLRLPTP</sequence>
<dbReference type="EMBL" id="CP115965">
    <property type="protein sequence ID" value="WZW97118.1"/>
    <property type="molecule type" value="Genomic_DNA"/>
</dbReference>
<reference evidence="2 3" key="1">
    <citation type="journal article" date="2023" name="Environ Microbiome">
        <title>A coral-associated actinobacterium mitigates coral bleaching under heat stress.</title>
        <authorList>
            <person name="Li J."/>
            <person name="Zou Y."/>
            <person name="Li Q."/>
            <person name="Zhang J."/>
            <person name="Bourne D.G."/>
            <person name="Lyu Y."/>
            <person name="Liu C."/>
            <person name="Zhang S."/>
        </authorList>
    </citation>
    <scope>NUCLEOTIDE SEQUENCE [LARGE SCALE GENOMIC DNA]</scope>
    <source>
        <strain evidence="2 3">SCSIO 13291</strain>
    </source>
</reference>
<dbReference type="Pfam" id="PF01842">
    <property type="entry name" value="ACT"/>
    <property type="match status" value="1"/>
</dbReference>
<dbReference type="InterPro" id="IPR002912">
    <property type="entry name" value="ACT_dom"/>
</dbReference>
<evidence type="ECO:0000313" key="2">
    <source>
        <dbReference type="EMBL" id="WZW97118.1"/>
    </source>
</evidence>
<organism evidence="2 3">
    <name type="scientific">Propioniciclava soli</name>
    <dbReference type="NCBI Taxonomy" id="2775081"/>
    <lineage>
        <taxon>Bacteria</taxon>
        <taxon>Bacillati</taxon>
        <taxon>Actinomycetota</taxon>
        <taxon>Actinomycetes</taxon>
        <taxon>Propionibacteriales</taxon>
        <taxon>Propionibacteriaceae</taxon>
        <taxon>Propioniciclava</taxon>
    </lineage>
</organism>